<dbReference type="Gene3D" id="2.60.40.10">
    <property type="entry name" value="Immunoglobulins"/>
    <property type="match status" value="4"/>
</dbReference>
<sequence length="1142" mass="124529">MYPILLRIFQYIILLFAFLFLPLLANATHIVGGEMNYRCLGNDQYEISLTVFRDCDAGVPWFDDPASIGVYDGQTNAYLFQQLVYWDNAINDTLDIYLPDSCLIVPSNVCIHTTTYTDTITLPFRASGYTIAYQRCCRNYDIVNIVNATGNEAGATYWTHISSAALQGCNNSAVFREWPRVYLCSGVPIVFDHSAIDVDGDSIVYELCNPSDGATAVSPRPQPPNNPPYGNVTWQAPYHLGNMFGGADPLVIDPVTGLLTGTPQNLGVFLVGVCLKEYRNGNLISITRRDFQHVVGTCDRQTTADFDTTGLHCNKNLTYPFDNNSQVVTGTYHWTFDTLGTSTAVNPTYTFPDTGNYLITLVAGIGSPCIDTYSVNMDVRIEAMEIAVTPPQMVCTGDTILLVATDAYEGYSDSATYTWSPASAILSGQGTDSVWVVVNQSTQFRVDGINNYGCASSAFTSINVRQVDALFTTTTIPCNTSLVVQFQNQSTSNPINNNYLWQFGNLGSSTAANPSFVFADTGIHTVTLIAGAGSQCPDTFSMDIQVELRAMELQSIPDQTLCKGDSLWIKAVDIYEEYSSSATYTWTPSSAIAAGQGTDSVLVIANNSIQIQVAASNNYGCSSVIDFNIDVIEVEALFDTLDLACNISLSIPFVNASTSNLGSVNYEWSFDNLANSTAVNPIYTFPDTGTYTIQLIAGVGSLCPDTSLMDLYLPLYGVDLTAIAPQTVCVGDSVWLKVEDLLKNYSSSIHYTWSPNNQILAGQGTDSVLIIPTSSTSIQVAAINSHLCRDTSIGVIDVLAVEASFDTIDVLCNTSLIVPFVNTSTSNPVNNDYHWNFENLGTSTATHPTYSFPDTGSYVVSLVAGAGGQCPDTFSMDVYLPLHGLIMDANDVSVICKEDTVELTVTNSLDAYADWVNYQWYPTNEIIAGQGEDTAYALMDTNTTFIVIGVNSHGCIDTAYAQGTIIYISPTVNISAIPDSIFVGQTAQLVATDDINYSYSWRPDTTLSNYFIYDPIAKPRQSTIYNLAVTNQYGCTTNDSVQVLIRKPICGLPVVFVPNAFSPDQDGHNDVLMIRGNNITSVNMAIYNRWGQKVFETNDQNIGWDGSFKGKLMPPDVYGYYMRCVCDDGSELFTKGNITLLR</sequence>
<dbReference type="AlphaFoldDB" id="A0A916DUF0"/>
<feature type="domain" description="PKD/Chitinase" evidence="1">
    <location>
        <begin position="807"/>
        <end position="881"/>
    </location>
</feature>
<evidence type="ECO:0000313" key="2">
    <source>
        <dbReference type="EMBL" id="BDS12475.1"/>
    </source>
</evidence>
<dbReference type="InterPro" id="IPR013783">
    <property type="entry name" value="Ig-like_fold"/>
</dbReference>
<protein>
    <submittedName>
        <fullName evidence="2">Gliding motility-associated C-terminal domain-containing protein</fullName>
    </submittedName>
</protein>
<dbReference type="KEGG" id="aup:AsAng_0031980"/>
<dbReference type="InterPro" id="IPR045829">
    <property type="entry name" value="PKD_6"/>
</dbReference>
<dbReference type="NCBIfam" id="TIGR04131">
    <property type="entry name" value="Bac_Flav_CTERM"/>
    <property type="match status" value="1"/>
</dbReference>
<name>A0A916DUF0_9BACT</name>
<accession>A0A916DUF0</accession>
<dbReference type="CDD" id="cd00146">
    <property type="entry name" value="PKD"/>
    <property type="match status" value="3"/>
</dbReference>
<dbReference type="Pfam" id="PF13585">
    <property type="entry name" value="CHU_C"/>
    <property type="match status" value="1"/>
</dbReference>
<feature type="domain" description="PKD/Chitinase" evidence="1">
    <location>
        <begin position="971"/>
        <end position="1048"/>
    </location>
</feature>
<gene>
    <name evidence="2" type="ORF">AsAng_0031980</name>
</gene>
<dbReference type="Pfam" id="PF19408">
    <property type="entry name" value="PKD_6"/>
    <property type="match status" value="2"/>
</dbReference>
<evidence type="ECO:0000259" key="1">
    <source>
        <dbReference type="SMART" id="SM00089"/>
    </source>
</evidence>
<organism evidence="2 3">
    <name type="scientific">Aureispira anguillae</name>
    <dbReference type="NCBI Taxonomy" id="2864201"/>
    <lineage>
        <taxon>Bacteria</taxon>
        <taxon>Pseudomonadati</taxon>
        <taxon>Bacteroidota</taxon>
        <taxon>Saprospiria</taxon>
        <taxon>Saprospirales</taxon>
        <taxon>Saprospiraceae</taxon>
        <taxon>Aureispira</taxon>
    </lineage>
</organism>
<dbReference type="EMBL" id="AP026867">
    <property type="protein sequence ID" value="BDS12475.1"/>
    <property type="molecule type" value="Genomic_DNA"/>
</dbReference>
<dbReference type="SUPFAM" id="SSF49299">
    <property type="entry name" value="PKD domain"/>
    <property type="match status" value="4"/>
</dbReference>
<feature type="domain" description="PKD/Chitinase" evidence="1">
    <location>
        <begin position="466"/>
        <end position="549"/>
    </location>
</feature>
<dbReference type="SMART" id="SM00089">
    <property type="entry name" value="PKD"/>
    <property type="match status" value="4"/>
</dbReference>
<dbReference type="RefSeq" id="WP_264793542.1">
    <property type="nucleotide sequence ID" value="NZ_AP026867.1"/>
</dbReference>
<keyword evidence="3" id="KW-1185">Reference proteome</keyword>
<dbReference type="InterPro" id="IPR022409">
    <property type="entry name" value="PKD/Chitinase_dom"/>
</dbReference>
<dbReference type="InterPro" id="IPR035986">
    <property type="entry name" value="PKD_dom_sf"/>
</dbReference>
<evidence type="ECO:0000313" key="3">
    <source>
        <dbReference type="Proteomes" id="UP001060919"/>
    </source>
</evidence>
<dbReference type="InterPro" id="IPR026341">
    <property type="entry name" value="T9SS_type_B"/>
</dbReference>
<dbReference type="Proteomes" id="UP001060919">
    <property type="component" value="Chromosome"/>
</dbReference>
<reference evidence="2" key="1">
    <citation type="submission" date="2022-09" db="EMBL/GenBank/DDBJ databases">
        <title>Aureispira anguillicida sp. nov., isolated from Leptocephalus of Japanese eel Anguilla japonica.</title>
        <authorList>
            <person name="Yuasa K."/>
            <person name="Mekata T."/>
            <person name="Ikunari K."/>
        </authorList>
    </citation>
    <scope>NUCLEOTIDE SEQUENCE</scope>
    <source>
        <strain evidence="2">EL160426</strain>
    </source>
</reference>
<proteinExistence type="predicted"/>
<feature type="domain" description="PKD/Chitinase" evidence="1">
    <location>
        <begin position="303"/>
        <end position="382"/>
    </location>
</feature>